<dbReference type="KEGG" id="bcac:CGC64_06475"/>
<name>A0A412FVH1_9BACE</name>
<proteinExistence type="predicted"/>
<evidence type="ECO:0000313" key="4">
    <source>
        <dbReference type="Proteomes" id="UP000284205"/>
    </source>
</evidence>
<comment type="caution">
    <text evidence="2">The sequence shown here is derived from an EMBL/GenBank/DDBJ whole genome shotgun (WGS) entry which is preliminary data.</text>
</comment>
<sequence>MIANAPYIESCVYDYFSTPIINEYIINTSKNEDCIDDNTLFFLNAYKDREYQTSSTEEIIDKEQSISRQIGDITKVQTFIKNAPKVFASSSEQFVITAFEEMRNGLMQLSLDLLFTDISQEEECLFMYGQRKDVKIFFNLFFEENDVETLVNISTPNGKYVIEDNIENSIQRVFKIFQAEGLYGNLS</sequence>
<evidence type="ECO:0000313" key="1">
    <source>
        <dbReference type="EMBL" id="KAA5465075.1"/>
    </source>
</evidence>
<dbReference type="EMBL" id="QSCS01000011">
    <property type="protein sequence ID" value="RGY26308.1"/>
    <property type="molecule type" value="Genomic_DNA"/>
</dbReference>
<evidence type="ECO:0000313" key="6">
    <source>
        <dbReference type="Proteomes" id="UP000475905"/>
    </source>
</evidence>
<dbReference type="EMBL" id="VVYP01000004">
    <property type="protein sequence ID" value="KAA5465075.1"/>
    <property type="molecule type" value="Genomic_DNA"/>
</dbReference>
<reference evidence="4 5" key="1">
    <citation type="submission" date="2018-08" db="EMBL/GenBank/DDBJ databases">
        <title>A genome reference for cultivated species of the human gut microbiota.</title>
        <authorList>
            <person name="Zou Y."/>
            <person name="Xue W."/>
            <person name="Luo G."/>
        </authorList>
    </citation>
    <scope>NUCLEOTIDE SEQUENCE [LARGE SCALE GENOMIC DNA]</scope>
    <source>
        <strain evidence="2 4">AF24-29LB</strain>
        <strain evidence="3 5">OF02-6LB</strain>
    </source>
</reference>
<dbReference type="Proteomes" id="UP000284205">
    <property type="component" value="Unassembled WGS sequence"/>
</dbReference>
<dbReference type="Proteomes" id="UP000284431">
    <property type="component" value="Unassembled WGS sequence"/>
</dbReference>
<organism evidence="2 4">
    <name type="scientific">Bacteroides caccae</name>
    <dbReference type="NCBI Taxonomy" id="47678"/>
    <lineage>
        <taxon>Bacteria</taxon>
        <taxon>Pseudomonadati</taxon>
        <taxon>Bacteroidota</taxon>
        <taxon>Bacteroidia</taxon>
        <taxon>Bacteroidales</taxon>
        <taxon>Bacteroidaceae</taxon>
        <taxon>Bacteroides</taxon>
    </lineage>
</organism>
<evidence type="ECO:0000313" key="2">
    <source>
        <dbReference type="EMBL" id="RGR72179.1"/>
    </source>
</evidence>
<dbReference type="Proteomes" id="UP000475905">
    <property type="component" value="Unassembled WGS sequence"/>
</dbReference>
<dbReference type="RefSeq" id="WP_005677079.1">
    <property type="nucleotide sequence ID" value="NZ_CAXSJX010000003.1"/>
</dbReference>
<gene>
    <name evidence="2" type="ORF">DWY26_08085</name>
    <name evidence="3" type="ORF">DXA49_08385</name>
    <name evidence="1" type="ORF">F2Y36_04980</name>
</gene>
<dbReference type="EMBL" id="QRUO01000006">
    <property type="protein sequence ID" value="RGR72179.1"/>
    <property type="molecule type" value="Genomic_DNA"/>
</dbReference>
<accession>A0A412FVH1</accession>
<dbReference type="AlphaFoldDB" id="A0A412FVH1"/>
<evidence type="ECO:0000313" key="5">
    <source>
        <dbReference type="Proteomes" id="UP000284431"/>
    </source>
</evidence>
<evidence type="ECO:0000313" key="3">
    <source>
        <dbReference type="EMBL" id="RGY26308.1"/>
    </source>
</evidence>
<protein>
    <submittedName>
        <fullName evidence="2">Uncharacterized protein</fullName>
    </submittedName>
</protein>
<reference evidence="1 6" key="2">
    <citation type="journal article" date="2019" name="Nat. Med.">
        <title>A library of human gut bacterial isolates paired with longitudinal multiomics data enables mechanistic microbiome research.</title>
        <authorList>
            <person name="Poyet M."/>
            <person name="Groussin M."/>
            <person name="Gibbons S.M."/>
            <person name="Avila-Pacheco J."/>
            <person name="Jiang X."/>
            <person name="Kearney S.M."/>
            <person name="Perrotta A.R."/>
            <person name="Berdy B."/>
            <person name="Zhao S."/>
            <person name="Lieberman T.D."/>
            <person name="Swanson P.K."/>
            <person name="Smith M."/>
            <person name="Roesemann S."/>
            <person name="Alexander J.E."/>
            <person name="Rich S.A."/>
            <person name="Livny J."/>
            <person name="Vlamakis H."/>
            <person name="Clish C."/>
            <person name="Bullock K."/>
            <person name="Deik A."/>
            <person name="Scott J."/>
            <person name="Pierce K.A."/>
            <person name="Xavier R.J."/>
            <person name="Alm E.J."/>
        </authorList>
    </citation>
    <scope>NUCLEOTIDE SEQUENCE [LARGE SCALE GENOMIC DNA]</scope>
    <source>
        <strain evidence="1 6">BIOML-A31</strain>
    </source>
</reference>